<proteinExistence type="predicted"/>
<dbReference type="EMBL" id="VFPM01000002">
    <property type="protein sequence ID" value="TQM62508.1"/>
    <property type="molecule type" value="Genomic_DNA"/>
</dbReference>
<sequence length="323" mass="33560">MVQINQGAVNGALAPQFGDVTSIPIQLENGLPVPITLYMLEADGEHSGWDAAGRLSAGQPGLTLAPAEGVGLTNWHLGEFVLVLAKDSGAFVTAYPLPTTKPTQASLTVTSIDATMLVAPNEIGSPPVPDPALGVVIPADGTRVLVGCGMAPNGNLVTREQFWQRCSTSYCLAPRETRTISTTVSNGMDVTTSEQRTVAASLGISVSGGWGPVSASLSASLSRSSTSFHQVTVSTQTTAFEEQQVSNTDPLHSAMVLVWQLMDVLTIFDASHRPLAAVLTGQRPTISSNVIDPGVGPDWSSSAAAVTPSRSVVRATRVSPKSS</sequence>
<organism evidence="1 2">
    <name type="scientific">Humibacillus xanthopallidus</name>
    <dbReference type="NCBI Taxonomy" id="412689"/>
    <lineage>
        <taxon>Bacteria</taxon>
        <taxon>Bacillati</taxon>
        <taxon>Actinomycetota</taxon>
        <taxon>Actinomycetes</taxon>
        <taxon>Micrococcales</taxon>
        <taxon>Intrasporangiaceae</taxon>
        <taxon>Humibacillus</taxon>
    </lineage>
</organism>
<dbReference type="Proteomes" id="UP000316747">
    <property type="component" value="Unassembled WGS sequence"/>
</dbReference>
<name>A0A543HVY4_9MICO</name>
<evidence type="ECO:0000313" key="2">
    <source>
        <dbReference type="Proteomes" id="UP000316747"/>
    </source>
</evidence>
<accession>A0A543HVY4</accession>
<reference evidence="1 2" key="1">
    <citation type="submission" date="2019-06" db="EMBL/GenBank/DDBJ databases">
        <title>Genome sequencing of plant associated microbes to promote plant fitness in Sorghum bicolor and Oryza sativa.</title>
        <authorList>
            <person name="Coleman-Derr D."/>
        </authorList>
    </citation>
    <scope>NUCLEOTIDE SEQUENCE [LARGE SCALE GENOMIC DNA]</scope>
    <source>
        <strain evidence="1 2">KV-663</strain>
    </source>
</reference>
<protein>
    <submittedName>
        <fullName evidence="1">Uncharacterized protein</fullName>
    </submittedName>
</protein>
<comment type="caution">
    <text evidence="1">The sequence shown here is derived from an EMBL/GenBank/DDBJ whole genome shotgun (WGS) entry which is preliminary data.</text>
</comment>
<keyword evidence="2" id="KW-1185">Reference proteome</keyword>
<dbReference type="AlphaFoldDB" id="A0A543HVY4"/>
<dbReference type="OrthoDB" id="4213396at2"/>
<evidence type="ECO:0000313" key="1">
    <source>
        <dbReference type="EMBL" id="TQM62508.1"/>
    </source>
</evidence>
<gene>
    <name evidence="1" type="ORF">FBY41_2542</name>
</gene>
<dbReference type="RefSeq" id="WP_141844593.1">
    <property type="nucleotide sequence ID" value="NZ_VFPM01000002.1"/>
</dbReference>